<sequence>MRLDGVGKRYGRGGRWVLRGADLALEPGALVRIEGPNGSGKSTLLKLAAGIERPSEGRVRRPRRRAYVPERFPPALPFDARTYLAALGRVHGLPAAEARRRADGWLERLGVTAQAGTPMSRLSKGTCQKVAVAQALLAEADLLLLDEAWTGLDRAARSLLDEAAAERAALGGVVLFVDHDPGRLAGLATDGYRVGEDGALHRLPADASGEGGAPGPLVEIDADSPDGPLAGLLPARLPGDPERTPLAGTAVRLTVRAGQSDALLRRLLDGPSAVRVLAVRRLTDPVAEAPAAGQGDAEGGGGRDAEPAGAPVVEPVVEAAP</sequence>
<dbReference type="PROSITE" id="PS50893">
    <property type="entry name" value="ABC_TRANSPORTER_2"/>
    <property type="match status" value="1"/>
</dbReference>
<dbReference type="PANTHER" id="PTHR42939">
    <property type="entry name" value="ABC TRANSPORTER ATP-BINDING PROTEIN ALBC-RELATED"/>
    <property type="match status" value="1"/>
</dbReference>
<dbReference type="GO" id="GO:0016887">
    <property type="term" value="F:ATP hydrolysis activity"/>
    <property type="evidence" value="ECO:0007669"/>
    <property type="project" value="InterPro"/>
</dbReference>
<dbReference type="SUPFAM" id="SSF52540">
    <property type="entry name" value="P-loop containing nucleoside triphosphate hydrolases"/>
    <property type="match status" value="1"/>
</dbReference>
<reference evidence="6" key="2">
    <citation type="submission" date="2020-09" db="EMBL/GenBank/DDBJ databases">
        <authorList>
            <person name="Sun Q."/>
            <person name="Ohkuma M."/>
        </authorList>
    </citation>
    <scope>NUCLEOTIDE SEQUENCE</scope>
    <source>
        <strain evidence="6">JCM 4646</strain>
    </source>
</reference>
<evidence type="ECO:0000256" key="4">
    <source>
        <dbReference type="SAM" id="MobiDB-lite"/>
    </source>
</evidence>
<dbReference type="PANTHER" id="PTHR42939:SF1">
    <property type="entry name" value="ABC TRANSPORTER ATP-BINDING PROTEIN ALBC-RELATED"/>
    <property type="match status" value="1"/>
</dbReference>
<organism evidence="6 7">
    <name type="scientific">Kitasatospora indigofera</name>
    <dbReference type="NCBI Taxonomy" id="67307"/>
    <lineage>
        <taxon>Bacteria</taxon>
        <taxon>Bacillati</taxon>
        <taxon>Actinomycetota</taxon>
        <taxon>Actinomycetes</taxon>
        <taxon>Kitasatosporales</taxon>
        <taxon>Streptomycetaceae</taxon>
        <taxon>Kitasatospora</taxon>
    </lineage>
</organism>
<dbReference type="RefSeq" id="WP_190210549.1">
    <property type="nucleotide sequence ID" value="NZ_BNBO01000008.1"/>
</dbReference>
<dbReference type="GO" id="GO:0005524">
    <property type="term" value="F:ATP binding"/>
    <property type="evidence" value="ECO:0007669"/>
    <property type="project" value="UniProtKB-KW"/>
</dbReference>
<protein>
    <submittedName>
        <fullName evidence="6">ABC transporter ATP-binding protein</fullName>
    </submittedName>
</protein>
<dbReference type="Proteomes" id="UP000617734">
    <property type="component" value="Unassembled WGS sequence"/>
</dbReference>
<dbReference type="SMART" id="SM00382">
    <property type="entry name" value="AAA"/>
    <property type="match status" value="1"/>
</dbReference>
<name>A0A919KPD9_9ACTN</name>
<keyword evidence="3 6" id="KW-0067">ATP-binding</keyword>
<keyword evidence="1" id="KW-0813">Transport</keyword>
<dbReference type="AlphaFoldDB" id="A0A919KPD9"/>
<dbReference type="EMBL" id="BNBO01000008">
    <property type="protein sequence ID" value="GHH66750.1"/>
    <property type="molecule type" value="Genomic_DNA"/>
</dbReference>
<feature type="domain" description="ABC transporter" evidence="5">
    <location>
        <begin position="1"/>
        <end position="222"/>
    </location>
</feature>
<dbReference type="InterPro" id="IPR027417">
    <property type="entry name" value="P-loop_NTPase"/>
</dbReference>
<proteinExistence type="predicted"/>
<dbReference type="GeneID" id="95352578"/>
<accession>A0A919KPD9</accession>
<dbReference type="InterPro" id="IPR051782">
    <property type="entry name" value="ABC_Transporter_VariousFunc"/>
</dbReference>
<evidence type="ECO:0000256" key="2">
    <source>
        <dbReference type="ARBA" id="ARBA00022741"/>
    </source>
</evidence>
<comment type="caution">
    <text evidence="6">The sequence shown here is derived from an EMBL/GenBank/DDBJ whole genome shotgun (WGS) entry which is preliminary data.</text>
</comment>
<feature type="region of interest" description="Disordered" evidence="4">
    <location>
        <begin position="287"/>
        <end position="321"/>
    </location>
</feature>
<keyword evidence="2" id="KW-0547">Nucleotide-binding</keyword>
<feature type="compositionally biased region" description="Low complexity" evidence="4">
    <location>
        <begin position="307"/>
        <end position="321"/>
    </location>
</feature>
<evidence type="ECO:0000256" key="1">
    <source>
        <dbReference type="ARBA" id="ARBA00022448"/>
    </source>
</evidence>
<evidence type="ECO:0000259" key="5">
    <source>
        <dbReference type="PROSITE" id="PS50893"/>
    </source>
</evidence>
<reference evidence="6" key="1">
    <citation type="journal article" date="2014" name="Int. J. Syst. Evol. Microbiol.">
        <title>Complete genome sequence of Corynebacterium casei LMG S-19264T (=DSM 44701T), isolated from a smear-ripened cheese.</title>
        <authorList>
            <consortium name="US DOE Joint Genome Institute (JGI-PGF)"/>
            <person name="Walter F."/>
            <person name="Albersmeier A."/>
            <person name="Kalinowski J."/>
            <person name="Ruckert C."/>
        </authorList>
    </citation>
    <scope>NUCLEOTIDE SEQUENCE</scope>
    <source>
        <strain evidence="6">JCM 4646</strain>
    </source>
</reference>
<gene>
    <name evidence="6" type="ORF">GCM10018781_21020</name>
</gene>
<evidence type="ECO:0000313" key="6">
    <source>
        <dbReference type="EMBL" id="GHH66750.1"/>
    </source>
</evidence>
<evidence type="ECO:0000256" key="3">
    <source>
        <dbReference type="ARBA" id="ARBA00022840"/>
    </source>
</evidence>
<dbReference type="InterPro" id="IPR003439">
    <property type="entry name" value="ABC_transporter-like_ATP-bd"/>
</dbReference>
<keyword evidence="7" id="KW-1185">Reference proteome</keyword>
<dbReference type="Gene3D" id="3.40.50.300">
    <property type="entry name" value="P-loop containing nucleotide triphosphate hydrolases"/>
    <property type="match status" value="1"/>
</dbReference>
<dbReference type="Pfam" id="PF00005">
    <property type="entry name" value="ABC_tran"/>
    <property type="match status" value="1"/>
</dbReference>
<dbReference type="InterPro" id="IPR003593">
    <property type="entry name" value="AAA+_ATPase"/>
</dbReference>
<evidence type="ECO:0000313" key="7">
    <source>
        <dbReference type="Proteomes" id="UP000617734"/>
    </source>
</evidence>